<keyword evidence="2" id="KW-1185">Reference proteome</keyword>
<organism evidence="1 2">
    <name type="scientific">Acrocarpospora phusangensis</name>
    <dbReference type="NCBI Taxonomy" id="1070424"/>
    <lineage>
        <taxon>Bacteria</taxon>
        <taxon>Bacillati</taxon>
        <taxon>Actinomycetota</taxon>
        <taxon>Actinomycetes</taxon>
        <taxon>Streptosporangiales</taxon>
        <taxon>Streptosporangiaceae</taxon>
        <taxon>Acrocarpospora</taxon>
    </lineage>
</organism>
<gene>
    <name evidence="1" type="ORF">Aph01nite_73890</name>
</gene>
<dbReference type="Proteomes" id="UP000640052">
    <property type="component" value="Unassembled WGS sequence"/>
</dbReference>
<sequence length="97" mass="10114">MHLAATATDDVLIPAGPDLVALPVKVAFIAADEHREPAAEEYHTAGWEGSFIVITVGPGSTVGALAPAVYDIWVRITDTPPRTPTERVGTLTIGPGL</sequence>
<dbReference type="AlphaFoldDB" id="A0A919QJ91"/>
<name>A0A919QJ91_9ACTN</name>
<protein>
    <submittedName>
        <fullName evidence="1">Uncharacterized protein</fullName>
    </submittedName>
</protein>
<proteinExistence type="predicted"/>
<evidence type="ECO:0000313" key="1">
    <source>
        <dbReference type="EMBL" id="GIH29079.1"/>
    </source>
</evidence>
<reference evidence="1" key="1">
    <citation type="submission" date="2021-01" db="EMBL/GenBank/DDBJ databases">
        <title>Whole genome shotgun sequence of Acrocarpospora phusangensis NBRC 108782.</title>
        <authorList>
            <person name="Komaki H."/>
            <person name="Tamura T."/>
        </authorList>
    </citation>
    <scope>NUCLEOTIDE SEQUENCE</scope>
    <source>
        <strain evidence="1">NBRC 108782</strain>
    </source>
</reference>
<comment type="caution">
    <text evidence="1">The sequence shown here is derived from an EMBL/GenBank/DDBJ whole genome shotgun (WGS) entry which is preliminary data.</text>
</comment>
<evidence type="ECO:0000313" key="2">
    <source>
        <dbReference type="Proteomes" id="UP000640052"/>
    </source>
</evidence>
<dbReference type="EMBL" id="BOOA01000108">
    <property type="protein sequence ID" value="GIH29079.1"/>
    <property type="molecule type" value="Genomic_DNA"/>
</dbReference>
<accession>A0A919QJ91</accession>